<sequence length="427" mass="47961">MDLSISDPNFHVLVVGAGSVGLLIAQNLKKVCIPPKLTFQSDLITHSTSTQLGIKCTVFERESYLNQRPREWNFGIYWAQVPLTECLPQSIIDKLSTAQVDPDRAPREDDFFPIFNAQTGVLLKKLPAANMLRMNRPRFRALIAEGVDIQYGKRLRTIAHPNVTADGKNLVTALFEDGTEAIGNLLIGADGSRSKVREYLLGPRLAALQLLPLVGCLAIITTFPADLARKIRKDYHDILLNGSHPDGANIFMSLHEIPSPSQPETWKWMLTLTWKYCPTESLSTRTEIRSAWDTWANKLTEPFHSACTSAPKDAPMWFERVAHWPTVEWDDRWGTVSLAGDAAHPMTFHRGQGLNNAIHDAAHLCRALYTHVKEGKPLAEAMAVYETEVVERGRKAVEESAMNSLMIHEWEKMKESMLLRNGMKKIS</sequence>
<comment type="caution">
    <text evidence="7">The sequence shown here is derived from an EMBL/GenBank/DDBJ whole genome shotgun (WGS) entry which is preliminary data.</text>
</comment>
<comment type="cofactor">
    <cofactor evidence="1">
        <name>FAD</name>
        <dbReference type="ChEBI" id="CHEBI:57692"/>
    </cofactor>
</comment>
<name>A0ABR4A8Y0_9LECA</name>
<accession>A0ABR4A8Y0</accession>
<dbReference type="Pfam" id="PF01494">
    <property type="entry name" value="FAD_binding_3"/>
    <property type="match status" value="1"/>
</dbReference>
<evidence type="ECO:0000256" key="5">
    <source>
        <dbReference type="ARBA" id="ARBA00023033"/>
    </source>
</evidence>
<dbReference type="SUPFAM" id="SSF51905">
    <property type="entry name" value="FAD/NAD(P)-binding domain"/>
    <property type="match status" value="1"/>
</dbReference>
<dbReference type="Proteomes" id="UP001590950">
    <property type="component" value="Unassembled WGS sequence"/>
</dbReference>
<dbReference type="InterPro" id="IPR002938">
    <property type="entry name" value="FAD-bd"/>
</dbReference>
<keyword evidence="3" id="KW-0274">FAD</keyword>
<dbReference type="Gene3D" id="3.50.50.60">
    <property type="entry name" value="FAD/NAD(P)-binding domain"/>
    <property type="match status" value="1"/>
</dbReference>
<evidence type="ECO:0000313" key="7">
    <source>
        <dbReference type="EMBL" id="KAL2041935.1"/>
    </source>
</evidence>
<dbReference type="PANTHER" id="PTHR47178">
    <property type="entry name" value="MONOOXYGENASE, FAD-BINDING"/>
    <property type="match status" value="1"/>
</dbReference>
<evidence type="ECO:0000256" key="1">
    <source>
        <dbReference type="ARBA" id="ARBA00001974"/>
    </source>
</evidence>
<proteinExistence type="predicted"/>
<evidence type="ECO:0000259" key="6">
    <source>
        <dbReference type="Pfam" id="PF01494"/>
    </source>
</evidence>
<dbReference type="EMBL" id="JBEFKJ010000015">
    <property type="protein sequence ID" value="KAL2041935.1"/>
    <property type="molecule type" value="Genomic_DNA"/>
</dbReference>
<reference evidence="7 8" key="1">
    <citation type="submission" date="2024-09" db="EMBL/GenBank/DDBJ databases">
        <title>Rethinking Asexuality: The Enigmatic Case of Functional Sexual Genes in Lepraria (Stereocaulaceae).</title>
        <authorList>
            <person name="Doellman M."/>
            <person name="Sun Y."/>
            <person name="Barcenas-Pena A."/>
            <person name="Lumbsch H.T."/>
            <person name="Grewe F."/>
        </authorList>
    </citation>
    <scope>NUCLEOTIDE SEQUENCE [LARGE SCALE GENOMIC DNA]</scope>
    <source>
        <strain evidence="7 8">Mercado 3170</strain>
    </source>
</reference>
<dbReference type="PANTHER" id="PTHR47178:SF3">
    <property type="entry name" value="FAD-BINDING DOMAIN-CONTAINING PROTEIN"/>
    <property type="match status" value="1"/>
</dbReference>
<dbReference type="InterPro" id="IPR036188">
    <property type="entry name" value="FAD/NAD-bd_sf"/>
</dbReference>
<organism evidence="7 8">
    <name type="scientific">Stereocaulon virgatum</name>
    <dbReference type="NCBI Taxonomy" id="373712"/>
    <lineage>
        <taxon>Eukaryota</taxon>
        <taxon>Fungi</taxon>
        <taxon>Dikarya</taxon>
        <taxon>Ascomycota</taxon>
        <taxon>Pezizomycotina</taxon>
        <taxon>Lecanoromycetes</taxon>
        <taxon>OSLEUM clade</taxon>
        <taxon>Lecanoromycetidae</taxon>
        <taxon>Lecanorales</taxon>
        <taxon>Lecanorineae</taxon>
        <taxon>Stereocaulaceae</taxon>
        <taxon>Stereocaulon</taxon>
    </lineage>
</organism>
<keyword evidence="2" id="KW-0285">Flavoprotein</keyword>
<protein>
    <recommendedName>
        <fullName evidence="6">FAD-binding domain-containing protein</fullName>
    </recommendedName>
</protein>
<dbReference type="PRINTS" id="PR00420">
    <property type="entry name" value="RNGMNOXGNASE"/>
</dbReference>
<gene>
    <name evidence="7" type="ORF">N7G274_005123</name>
</gene>
<keyword evidence="4" id="KW-0560">Oxidoreductase</keyword>
<keyword evidence="8" id="KW-1185">Reference proteome</keyword>
<evidence type="ECO:0000256" key="2">
    <source>
        <dbReference type="ARBA" id="ARBA00022630"/>
    </source>
</evidence>
<evidence type="ECO:0000313" key="8">
    <source>
        <dbReference type="Proteomes" id="UP001590950"/>
    </source>
</evidence>
<feature type="domain" description="FAD-binding" evidence="6">
    <location>
        <begin position="180"/>
        <end position="399"/>
    </location>
</feature>
<keyword evidence="5" id="KW-0503">Monooxygenase</keyword>
<evidence type="ECO:0000256" key="4">
    <source>
        <dbReference type="ARBA" id="ARBA00023002"/>
    </source>
</evidence>
<evidence type="ECO:0000256" key="3">
    <source>
        <dbReference type="ARBA" id="ARBA00022827"/>
    </source>
</evidence>